<feature type="transmembrane region" description="Helical" evidence="8">
    <location>
        <begin position="46"/>
        <end position="66"/>
    </location>
</feature>
<comment type="subcellular location">
    <subcellularLocation>
        <location evidence="1">Cell membrane</location>
        <topology evidence="1">Multi-pass membrane protein</topology>
    </subcellularLocation>
</comment>
<feature type="transmembrane region" description="Helical" evidence="8">
    <location>
        <begin position="132"/>
        <end position="158"/>
    </location>
</feature>
<feature type="transmembrane region" description="Helical" evidence="8">
    <location>
        <begin position="297"/>
        <end position="314"/>
    </location>
</feature>
<dbReference type="GO" id="GO:0005886">
    <property type="term" value="C:plasma membrane"/>
    <property type="evidence" value="ECO:0007669"/>
    <property type="project" value="UniProtKB-SubCell"/>
</dbReference>
<feature type="transmembrane region" description="Helical" evidence="8">
    <location>
        <begin position="81"/>
        <end position="100"/>
    </location>
</feature>
<evidence type="ECO:0000256" key="4">
    <source>
        <dbReference type="ARBA" id="ARBA00022475"/>
    </source>
</evidence>
<keyword evidence="6 8" id="KW-1133">Transmembrane helix</keyword>
<comment type="similarity">
    <text evidence="2">Belongs to the binding-protein-dependent transport system permease family. FecCD subfamily.</text>
</comment>
<dbReference type="AlphaFoldDB" id="A0A662Z341"/>
<keyword evidence="5 8" id="KW-0812">Transmembrane</keyword>
<reference evidence="9 10" key="1">
    <citation type="submission" date="2016-10" db="EMBL/GenBank/DDBJ databases">
        <authorList>
            <person name="Varghese N."/>
            <person name="Submissions S."/>
        </authorList>
    </citation>
    <scope>NUCLEOTIDE SEQUENCE [LARGE SCALE GENOMIC DNA]</scope>
    <source>
        <strain evidence="9 10">IBRC-M10081</strain>
    </source>
</reference>
<evidence type="ECO:0000256" key="7">
    <source>
        <dbReference type="ARBA" id="ARBA00023136"/>
    </source>
</evidence>
<dbReference type="RefSeq" id="WP_091474748.1">
    <property type="nucleotide sequence ID" value="NZ_FOIT01000003.1"/>
</dbReference>
<sequence>MTDKRRNRLLIILTVAAIGLIAFYMLYQLNPDILFYQLPSRTKRVVAIVIVAVAIAVSTVIFQTIVNNRILTPSIMGLDSVYMFIQTSIIFFAGATSTLLLDNRINYFVSVILLVIFTVLVFKYLFKFTGNNVFLLLLIGIILGTFFGNLASFMQLLIDPQDFMVLQSRMFGSFSSVNEQLLLFTSIIIIILLIIVFKDFGSLDVLALGREHAVNLGVNYDRKVSQLLIIIAILVSISTALVGPIMFLGLLVVNIAHEIFETFRHRYMIIGTMLFSTIALLLGQMVVQFVFNNNIELSIIINLVGGLYFIYLVLKRSQK</sequence>
<feature type="transmembrane region" description="Helical" evidence="8">
    <location>
        <begin position="107"/>
        <end position="126"/>
    </location>
</feature>
<keyword evidence="4" id="KW-1003">Cell membrane</keyword>
<feature type="transmembrane region" description="Helical" evidence="8">
    <location>
        <begin position="179"/>
        <end position="197"/>
    </location>
</feature>
<proteinExistence type="inferred from homology"/>
<dbReference type="InterPro" id="IPR037294">
    <property type="entry name" value="ABC_BtuC-like"/>
</dbReference>
<evidence type="ECO:0000256" key="1">
    <source>
        <dbReference type="ARBA" id="ARBA00004651"/>
    </source>
</evidence>
<evidence type="ECO:0000313" key="10">
    <source>
        <dbReference type="Proteomes" id="UP000243605"/>
    </source>
</evidence>
<dbReference type="OrthoDB" id="9796260at2"/>
<feature type="transmembrane region" description="Helical" evidence="8">
    <location>
        <begin position="6"/>
        <end position="26"/>
    </location>
</feature>
<feature type="transmembrane region" description="Helical" evidence="8">
    <location>
        <begin position="227"/>
        <end position="255"/>
    </location>
</feature>
<evidence type="ECO:0000256" key="3">
    <source>
        <dbReference type="ARBA" id="ARBA00022448"/>
    </source>
</evidence>
<dbReference type="SUPFAM" id="SSF81345">
    <property type="entry name" value="ABC transporter involved in vitamin B12 uptake, BtuC"/>
    <property type="match status" value="1"/>
</dbReference>
<dbReference type="Gene3D" id="1.10.3470.10">
    <property type="entry name" value="ABC transporter involved in vitamin B12 uptake, BtuC"/>
    <property type="match status" value="1"/>
</dbReference>
<evidence type="ECO:0000256" key="8">
    <source>
        <dbReference type="SAM" id="Phobius"/>
    </source>
</evidence>
<gene>
    <name evidence="9" type="ORF">SAMN05192557_1156</name>
</gene>
<dbReference type="GO" id="GO:0033214">
    <property type="term" value="P:siderophore-iron import into cell"/>
    <property type="evidence" value="ECO:0007669"/>
    <property type="project" value="TreeGrafter"/>
</dbReference>
<dbReference type="InterPro" id="IPR000522">
    <property type="entry name" value="ABC_transptr_permease_BtuC"/>
</dbReference>
<evidence type="ECO:0000313" key="9">
    <source>
        <dbReference type="EMBL" id="SEW00226.1"/>
    </source>
</evidence>
<protein>
    <submittedName>
        <fullName evidence="9">Iron complex transport system permease protein</fullName>
    </submittedName>
</protein>
<name>A0A662Z341_9STAP</name>
<dbReference type="Proteomes" id="UP000243605">
    <property type="component" value="Unassembled WGS sequence"/>
</dbReference>
<accession>A0A662Z341</accession>
<evidence type="ECO:0000256" key="2">
    <source>
        <dbReference type="ARBA" id="ARBA00007935"/>
    </source>
</evidence>
<evidence type="ECO:0000256" key="6">
    <source>
        <dbReference type="ARBA" id="ARBA00022989"/>
    </source>
</evidence>
<evidence type="ECO:0000256" key="5">
    <source>
        <dbReference type="ARBA" id="ARBA00022692"/>
    </source>
</evidence>
<dbReference type="Pfam" id="PF01032">
    <property type="entry name" value="FecCD"/>
    <property type="match status" value="1"/>
</dbReference>
<dbReference type="CDD" id="cd06550">
    <property type="entry name" value="TM_ABC_iron-siderophores_like"/>
    <property type="match status" value="1"/>
</dbReference>
<organism evidence="9 10">
    <name type="scientific">Aliicoccus persicus</name>
    <dbReference type="NCBI Taxonomy" id="930138"/>
    <lineage>
        <taxon>Bacteria</taxon>
        <taxon>Bacillati</taxon>
        <taxon>Bacillota</taxon>
        <taxon>Bacilli</taxon>
        <taxon>Bacillales</taxon>
        <taxon>Staphylococcaceae</taxon>
        <taxon>Aliicoccus</taxon>
    </lineage>
</organism>
<dbReference type="PANTHER" id="PTHR30472:SF19">
    <property type="entry name" value="PETROBACTIN IMPORT SYSTEM PERMEASE PROTEIN YCLO"/>
    <property type="match status" value="1"/>
</dbReference>
<keyword evidence="10" id="KW-1185">Reference proteome</keyword>
<keyword evidence="3" id="KW-0813">Transport</keyword>
<keyword evidence="7 8" id="KW-0472">Membrane</keyword>
<dbReference type="PANTHER" id="PTHR30472">
    <property type="entry name" value="FERRIC ENTEROBACTIN TRANSPORT SYSTEM PERMEASE PROTEIN"/>
    <property type="match status" value="1"/>
</dbReference>
<feature type="transmembrane region" description="Helical" evidence="8">
    <location>
        <begin position="267"/>
        <end position="291"/>
    </location>
</feature>
<dbReference type="EMBL" id="FOIT01000003">
    <property type="protein sequence ID" value="SEW00226.1"/>
    <property type="molecule type" value="Genomic_DNA"/>
</dbReference>
<dbReference type="GO" id="GO:0022857">
    <property type="term" value="F:transmembrane transporter activity"/>
    <property type="evidence" value="ECO:0007669"/>
    <property type="project" value="InterPro"/>
</dbReference>